<dbReference type="OrthoDB" id="696234at2759"/>
<comment type="caution">
    <text evidence="2">The sequence shown here is derived from an EMBL/GenBank/DDBJ whole genome shotgun (WGS) entry which is preliminary data.</text>
</comment>
<reference evidence="2" key="1">
    <citation type="submission" date="2020-07" db="EMBL/GenBank/DDBJ databases">
        <title>Genome sequence and genetic diversity analysis of an under-domesticated orphan crop, white fonio (Digitaria exilis).</title>
        <authorList>
            <person name="Bennetzen J.L."/>
            <person name="Chen S."/>
            <person name="Ma X."/>
            <person name="Wang X."/>
            <person name="Yssel A.E.J."/>
            <person name="Chaluvadi S.R."/>
            <person name="Johnson M."/>
            <person name="Gangashetty P."/>
            <person name="Hamidou F."/>
            <person name="Sanogo M.D."/>
            <person name="Zwaenepoel A."/>
            <person name="Wallace J."/>
            <person name="Van De Peer Y."/>
            <person name="Van Deynze A."/>
        </authorList>
    </citation>
    <scope>NUCLEOTIDE SEQUENCE</scope>
    <source>
        <tissue evidence="2">Leaves</tissue>
    </source>
</reference>
<dbReference type="AlphaFoldDB" id="A0A835EIJ2"/>
<dbReference type="Proteomes" id="UP000636709">
    <property type="component" value="Unassembled WGS sequence"/>
</dbReference>
<gene>
    <name evidence="2" type="ORF">HU200_042215</name>
</gene>
<name>A0A835EIJ2_9POAL</name>
<organism evidence="2 3">
    <name type="scientific">Digitaria exilis</name>
    <dbReference type="NCBI Taxonomy" id="1010633"/>
    <lineage>
        <taxon>Eukaryota</taxon>
        <taxon>Viridiplantae</taxon>
        <taxon>Streptophyta</taxon>
        <taxon>Embryophyta</taxon>
        <taxon>Tracheophyta</taxon>
        <taxon>Spermatophyta</taxon>
        <taxon>Magnoliopsida</taxon>
        <taxon>Liliopsida</taxon>
        <taxon>Poales</taxon>
        <taxon>Poaceae</taxon>
        <taxon>PACMAD clade</taxon>
        <taxon>Panicoideae</taxon>
        <taxon>Panicodae</taxon>
        <taxon>Paniceae</taxon>
        <taxon>Anthephorinae</taxon>
        <taxon>Digitaria</taxon>
    </lineage>
</organism>
<proteinExistence type="predicted"/>
<evidence type="ECO:0000256" key="1">
    <source>
        <dbReference type="SAM" id="MobiDB-lite"/>
    </source>
</evidence>
<sequence length="177" mass="19003">MVGRPSIEAMAMAGADWAQYCIDDEGSPPEHLRAFDAFLETVVPPDMALAFSRDEAAASARCGGRRQRSHREDVEEKLKLWAKAVAREVKAGVLGRSSQPATSRRRAHAREPAILARPPGEPNSFASGGKEKERRANNLANAGPSRQARLPSEHGATSSESLLGEARGALPEQPTTP</sequence>
<accession>A0A835EIJ2</accession>
<keyword evidence="3" id="KW-1185">Reference proteome</keyword>
<feature type="region of interest" description="Disordered" evidence="1">
    <location>
        <begin position="91"/>
        <end position="177"/>
    </location>
</feature>
<evidence type="ECO:0000313" key="3">
    <source>
        <dbReference type="Proteomes" id="UP000636709"/>
    </source>
</evidence>
<protein>
    <submittedName>
        <fullName evidence="2">Uncharacterized protein</fullName>
    </submittedName>
</protein>
<dbReference type="EMBL" id="JACEFO010002027">
    <property type="protein sequence ID" value="KAF8688737.1"/>
    <property type="molecule type" value="Genomic_DNA"/>
</dbReference>
<evidence type="ECO:0000313" key="2">
    <source>
        <dbReference type="EMBL" id="KAF8688737.1"/>
    </source>
</evidence>